<evidence type="ECO:0000313" key="2">
    <source>
        <dbReference type="Proteomes" id="UP000078200"/>
    </source>
</evidence>
<dbReference type="EnsemblMetazoa" id="GAUT027501-RA">
    <property type="protein sequence ID" value="GAUT027501-PA"/>
    <property type="gene ID" value="GAUT027501"/>
</dbReference>
<keyword evidence="2" id="KW-1185">Reference proteome</keyword>
<accession>A0A1A9V6H5</accession>
<reference evidence="1" key="1">
    <citation type="submission" date="2020-05" db="UniProtKB">
        <authorList>
            <consortium name="EnsemblMetazoa"/>
        </authorList>
    </citation>
    <scope>IDENTIFICATION</scope>
    <source>
        <strain evidence="1">TTRI</strain>
    </source>
</reference>
<organism evidence="1 2">
    <name type="scientific">Glossina austeni</name>
    <name type="common">Savannah tsetse fly</name>
    <dbReference type="NCBI Taxonomy" id="7395"/>
    <lineage>
        <taxon>Eukaryota</taxon>
        <taxon>Metazoa</taxon>
        <taxon>Ecdysozoa</taxon>
        <taxon>Arthropoda</taxon>
        <taxon>Hexapoda</taxon>
        <taxon>Insecta</taxon>
        <taxon>Pterygota</taxon>
        <taxon>Neoptera</taxon>
        <taxon>Endopterygota</taxon>
        <taxon>Diptera</taxon>
        <taxon>Brachycera</taxon>
        <taxon>Muscomorpha</taxon>
        <taxon>Hippoboscoidea</taxon>
        <taxon>Glossinidae</taxon>
        <taxon>Glossina</taxon>
    </lineage>
</organism>
<proteinExistence type="predicted"/>
<dbReference type="AlphaFoldDB" id="A0A1A9V6H5"/>
<protein>
    <submittedName>
        <fullName evidence="1">Uncharacterized protein</fullName>
    </submittedName>
</protein>
<evidence type="ECO:0000313" key="1">
    <source>
        <dbReference type="EnsemblMetazoa" id="GAUT027501-PA"/>
    </source>
</evidence>
<dbReference type="VEuPathDB" id="VectorBase:GAUT027501"/>
<dbReference type="Proteomes" id="UP000078200">
    <property type="component" value="Unassembled WGS sequence"/>
</dbReference>
<sequence>MHSTIHMETALIPFHSHRFIVPAFTSGTHIKGIFLRLGTSCSDLREHIDELSVLCLLSFSVVSPAAEERILFNIDKQMVEYLKLDSQQNAVIFLRPSSGPLSLYIFNILNI</sequence>
<name>A0A1A9V6H5_GLOAU</name>